<feature type="chain" id="PRO_5046106022" evidence="1">
    <location>
        <begin position="20"/>
        <end position="173"/>
    </location>
</feature>
<protein>
    <submittedName>
        <fullName evidence="2">Uncharacterized protein</fullName>
    </submittedName>
</protein>
<accession>A0ABR2VYJ7</accession>
<dbReference type="Proteomes" id="UP001479436">
    <property type="component" value="Unassembled WGS sequence"/>
</dbReference>
<name>A0ABR2VYJ7_9FUNG</name>
<evidence type="ECO:0000256" key="1">
    <source>
        <dbReference type="SAM" id="SignalP"/>
    </source>
</evidence>
<proteinExistence type="predicted"/>
<feature type="signal peptide" evidence="1">
    <location>
        <begin position="1"/>
        <end position="19"/>
    </location>
</feature>
<organism evidence="2 3">
    <name type="scientific">Basidiobolus ranarum</name>
    <dbReference type="NCBI Taxonomy" id="34480"/>
    <lineage>
        <taxon>Eukaryota</taxon>
        <taxon>Fungi</taxon>
        <taxon>Fungi incertae sedis</taxon>
        <taxon>Zoopagomycota</taxon>
        <taxon>Entomophthoromycotina</taxon>
        <taxon>Basidiobolomycetes</taxon>
        <taxon>Basidiobolales</taxon>
        <taxon>Basidiobolaceae</taxon>
        <taxon>Basidiobolus</taxon>
    </lineage>
</organism>
<comment type="caution">
    <text evidence="2">The sequence shown here is derived from an EMBL/GenBank/DDBJ whole genome shotgun (WGS) entry which is preliminary data.</text>
</comment>
<reference evidence="2 3" key="1">
    <citation type="submission" date="2023-04" db="EMBL/GenBank/DDBJ databases">
        <title>Genome of Basidiobolus ranarum AG-B5.</title>
        <authorList>
            <person name="Stajich J.E."/>
            <person name="Carter-House D."/>
            <person name="Gryganskyi A."/>
        </authorList>
    </citation>
    <scope>NUCLEOTIDE SEQUENCE [LARGE SCALE GENOMIC DNA]</scope>
    <source>
        <strain evidence="2 3">AG-B5</strain>
    </source>
</reference>
<gene>
    <name evidence="2" type="ORF">K7432_008979</name>
</gene>
<keyword evidence="1" id="KW-0732">Signal</keyword>
<dbReference type="EMBL" id="JASJQH010007404">
    <property type="protein sequence ID" value="KAK9709524.1"/>
    <property type="molecule type" value="Genomic_DNA"/>
</dbReference>
<evidence type="ECO:0000313" key="3">
    <source>
        <dbReference type="Proteomes" id="UP001479436"/>
    </source>
</evidence>
<keyword evidence="3" id="KW-1185">Reference proteome</keyword>
<evidence type="ECO:0000313" key="2">
    <source>
        <dbReference type="EMBL" id="KAK9709524.1"/>
    </source>
</evidence>
<sequence>MLIKSFLILFSYLLASTYGYVSRLPDSEENTVFLHDSEDTFLEQTSFTDEFLPPREEDHCREEHLEIGPICPLLAERFPHFNGCCQYHIMCYSSCSSRTSKEECDIGFSQCLQKECVNSLDSPNWLDQRRCIAGWAWSGNSMREFEVSKASDFTCSAFDSFRRKCDFFFDVPI</sequence>